<comment type="caution">
    <text evidence="2">The sequence shown here is derived from an EMBL/GenBank/DDBJ whole genome shotgun (WGS) entry which is preliminary data.</text>
</comment>
<evidence type="ECO:0000313" key="2">
    <source>
        <dbReference type="EMBL" id="GEA83111.1"/>
    </source>
</evidence>
<dbReference type="Proteomes" id="UP000320461">
    <property type="component" value="Unassembled WGS sequence"/>
</dbReference>
<sequence>MVGAEAGVAPGAGGLGRSRRWVAEQSGAGCAESAERVLGVGVAVGVGTGQPTVEARTVNDVGRTIGSRGTGVPRKLASRARAAA</sequence>
<accession>A0A4Y3KF95</accession>
<organism evidence="2 3">
    <name type="scientific">Cellulomonas gelida</name>
    <dbReference type="NCBI Taxonomy" id="1712"/>
    <lineage>
        <taxon>Bacteria</taxon>
        <taxon>Bacillati</taxon>
        <taxon>Actinomycetota</taxon>
        <taxon>Actinomycetes</taxon>
        <taxon>Micrococcales</taxon>
        <taxon>Cellulomonadaceae</taxon>
        <taxon>Cellulomonas</taxon>
    </lineage>
</organism>
<gene>
    <name evidence="2" type="ORF">CGE01nite_03620</name>
</gene>
<evidence type="ECO:0000256" key="1">
    <source>
        <dbReference type="SAM" id="MobiDB-lite"/>
    </source>
</evidence>
<dbReference type="AlphaFoldDB" id="A0A4Y3KF95"/>
<keyword evidence="3" id="KW-1185">Reference proteome</keyword>
<evidence type="ECO:0000313" key="3">
    <source>
        <dbReference type="Proteomes" id="UP000320461"/>
    </source>
</evidence>
<feature type="region of interest" description="Disordered" evidence="1">
    <location>
        <begin position="63"/>
        <end position="84"/>
    </location>
</feature>
<name>A0A4Y3KF95_9CELL</name>
<reference evidence="2 3" key="1">
    <citation type="submission" date="2019-06" db="EMBL/GenBank/DDBJ databases">
        <title>Whole genome shotgun sequence of Cellulomonas gelida NBRC 3748.</title>
        <authorList>
            <person name="Hosoyama A."/>
            <person name="Uohara A."/>
            <person name="Ohji S."/>
            <person name="Ichikawa N."/>
        </authorList>
    </citation>
    <scope>NUCLEOTIDE SEQUENCE [LARGE SCALE GENOMIC DNA]</scope>
    <source>
        <strain evidence="2 3">NBRC 3748</strain>
    </source>
</reference>
<proteinExistence type="predicted"/>
<protein>
    <submittedName>
        <fullName evidence="2">Uncharacterized protein</fullName>
    </submittedName>
</protein>
<dbReference type="EMBL" id="BJLQ01000003">
    <property type="protein sequence ID" value="GEA83111.1"/>
    <property type="molecule type" value="Genomic_DNA"/>
</dbReference>